<dbReference type="EMBL" id="BKCJ011847570">
    <property type="protein sequence ID" value="GFD58004.1"/>
    <property type="molecule type" value="Genomic_DNA"/>
</dbReference>
<reference evidence="2" key="1">
    <citation type="journal article" date="2019" name="Sci. Rep.">
        <title>Draft genome of Tanacetum cinerariifolium, the natural source of mosquito coil.</title>
        <authorList>
            <person name="Yamashiro T."/>
            <person name="Shiraishi A."/>
            <person name="Satake H."/>
            <person name="Nakayama K."/>
        </authorList>
    </citation>
    <scope>NUCLEOTIDE SEQUENCE</scope>
</reference>
<dbReference type="AlphaFoldDB" id="A0A699XNG2"/>
<proteinExistence type="predicted"/>
<protein>
    <submittedName>
        <fullName evidence="2">Uncharacterized protein</fullName>
    </submittedName>
</protein>
<evidence type="ECO:0000313" key="2">
    <source>
        <dbReference type="EMBL" id="GFD58004.1"/>
    </source>
</evidence>
<feature type="non-terminal residue" evidence="2">
    <location>
        <position position="1"/>
    </location>
</feature>
<feature type="non-terminal residue" evidence="2">
    <location>
        <position position="86"/>
    </location>
</feature>
<feature type="region of interest" description="Disordered" evidence="1">
    <location>
        <begin position="1"/>
        <end position="42"/>
    </location>
</feature>
<sequence>TVPHASRYQPGLCGGSSFRRTPLGGRAECGGDGAGGPRQSLPREYHRFREPGWPCAAGYAPSPDPYHPRLGHRSGWLHVLRAVQSV</sequence>
<organism evidence="2">
    <name type="scientific">Tanacetum cinerariifolium</name>
    <name type="common">Dalmatian daisy</name>
    <name type="synonym">Chrysanthemum cinerariifolium</name>
    <dbReference type="NCBI Taxonomy" id="118510"/>
    <lineage>
        <taxon>Eukaryota</taxon>
        <taxon>Viridiplantae</taxon>
        <taxon>Streptophyta</taxon>
        <taxon>Embryophyta</taxon>
        <taxon>Tracheophyta</taxon>
        <taxon>Spermatophyta</taxon>
        <taxon>Magnoliopsida</taxon>
        <taxon>eudicotyledons</taxon>
        <taxon>Gunneridae</taxon>
        <taxon>Pentapetalae</taxon>
        <taxon>asterids</taxon>
        <taxon>campanulids</taxon>
        <taxon>Asterales</taxon>
        <taxon>Asteraceae</taxon>
        <taxon>Asteroideae</taxon>
        <taxon>Anthemideae</taxon>
        <taxon>Anthemidinae</taxon>
        <taxon>Tanacetum</taxon>
    </lineage>
</organism>
<name>A0A699XNG2_TANCI</name>
<feature type="compositionally biased region" description="Gly residues" evidence="1">
    <location>
        <begin position="27"/>
        <end position="36"/>
    </location>
</feature>
<comment type="caution">
    <text evidence="2">The sequence shown here is derived from an EMBL/GenBank/DDBJ whole genome shotgun (WGS) entry which is preliminary data.</text>
</comment>
<gene>
    <name evidence="2" type="ORF">Tci_929973</name>
</gene>
<accession>A0A699XNG2</accession>
<evidence type="ECO:0000256" key="1">
    <source>
        <dbReference type="SAM" id="MobiDB-lite"/>
    </source>
</evidence>